<dbReference type="EMBL" id="ML976065">
    <property type="protein sequence ID" value="KAF1940325.1"/>
    <property type="molecule type" value="Genomic_DNA"/>
</dbReference>
<organism evidence="1 2">
    <name type="scientific">Clathrospora elynae</name>
    <dbReference type="NCBI Taxonomy" id="706981"/>
    <lineage>
        <taxon>Eukaryota</taxon>
        <taxon>Fungi</taxon>
        <taxon>Dikarya</taxon>
        <taxon>Ascomycota</taxon>
        <taxon>Pezizomycotina</taxon>
        <taxon>Dothideomycetes</taxon>
        <taxon>Pleosporomycetidae</taxon>
        <taxon>Pleosporales</taxon>
        <taxon>Diademaceae</taxon>
        <taxon>Clathrospora</taxon>
    </lineage>
</organism>
<accession>A0A6A5SI57</accession>
<dbReference type="Proteomes" id="UP000800038">
    <property type="component" value="Unassembled WGS sequence"/>
</dbReference>
<gene>
    <name evidence="1" type="ORF">EJ02DRAFT_232135</name>
</gene>
<sequence>MPSCLRHVSGVTLPCHLLLQSVSFDRCIATSCGSRHHTGAKQSTASEPRTHFAPSVGFLHCDWTRTLATVMSGTGWWIGPGSDGMDMMSVFQRSSHDRTLA</sequence>
<name>A0A6A5SI57_9PLEO</name>
<proteinExistence type="predicted"/>
<reference evidence="1" key="1">
    <citation type="journal article" date="2020" name="Stud. Mycol.">
        <title>101 Dothideomycetes genomes: a test case for predicting lifestyles and emergence of pathogens.</title>
        <authorList>
            <person name="Haridas S."/>
            <person name="Albert R."/>
            <person name="Binder M."/>
            <person name="Bloem J."/>
            <person name="Labutti K."/>
            <person name="Salamov A."/>
            <person name="Andreopoulos B."/>
            <person name="Baker S."/>
            <person name="Barry K."/>
            <person name="Bills G."/>
            <person name="Bluhm B."/>
            <person name="Cannon C."/>
            <person name="Castanera R."/>
            <person name="Culley D."/>
            <person name="Daum C."/>
            <person name="Ezra D."/>
            <person name="Gonzalez J."/>
            <person name="Henrissat B."/>
            <person name="Kuo A."/>
            <person name="Liang C."/>
            <person name="Lipzen A."/>
            <person name="Lutzoni F."/>
            <person name="Magnuson J."/>
            <person name="Mondo S."/>
            <person name="Nolan M."/>
            <person name="Ohm R."/>
            <person name="Pangilinan J."/>
            <person name="Park H.-J."/>
            <person name="Ramirez L."/>
            <person name="Alfaro M."/>
            <person name="Sun H."/>
            <person name="Tritt A."/>
            <person name="Yoshinaga Y."/>
            <person name="Zwiers L.-H."/>
            <person name="Turgeon B."/>
            <person name="Goodwin S."/>
            <person name="Spatafora J."/>
            <person name="Crous P."/>
            <person name="Grigoriev I."/>
        </authorList>
    </citation>
    <scope>NUCLEOTIDE SEQUENCE</scope>
    <source>
        <strain evidence="1">CBS 161.51</strain>
    </source>
</reference>
<evidence type="ECO:0000313" key="2">
    <source>
        <dbReference type="Proteomes" id="UP000800038"/>
    </source>
</evidence>
<protein>
    <submittedName>
        <fullName evidence="1">Uncharacterized protein</fullName>
    </submittedName>
</protein>
<keyword evidence="2" id="KW-1185">Reference proteome</keyword>
<dbReference type="AlphaFoldDB" id="A0A6A5SI57"/>
<evidence type="ECO:0000313" key="1">
    <source>
        <dbReference type="EMBL" id="KAF1940325.1"/>
    </source>
</evidence>